<protein>
    <recommendedName>
        <fullName evidence="2">HMA domain-containing protein</fullName>
    </recommendedName>
</protein>
<dbReference type="Pfam" id="PF00403">
    <property type="entry name" value="HMA"/>
    <property type="match status" value="1"/>
</dbReference>
<dbReference type="GO" id="GO:0046872">
    <property type="term" value="F:metal ion binding"/>
    <property type="evidence" value="ECO:0007669"/>
    <property type="project" value="InterPro"/>
</dbReference>
<dbReference type="PROSITE" id="PS50846">
    <property type="entry name" value="HMA_2"/>
    <property type="match status" value="1"/>
</dbReference>
<dbReference type="SUPFAM" id="SSF55008">
    <property type="entry name" value="HMA, heavy metal-associated domain"/>
    <property type="match status" value="2"/>
</dbReference>
<sequence>MVAIQTFTSHPMKSTILVSFLLLVSTIAQAETTVTLEGVHNCCKGCTNGIIKAAADLKDVTVTAEGETVTIVSKSKTNAKKAVEAIMDAGYYGTSSEPSAAASSTIVKPAKKLTTATVTSVHLCCQKCVNAMTDAVKSTPGVTEYNIVNKQNSFTVKGDFTESDLIASLNKAGFHGSVGK</sequence>
<dbReference type="EMBL" id="VAUV01000007">
    <property type="protein sequence ID" value="TLD70845.1"/>
    <property type="molecule type" value="Genomic_DNA"/>
</dbReference>
<dbReference type="Gene3D" id="3.30.70.100">
    <property type="match status" value="1"/>
</dbReference>
<evidence type="ECO:0000256" key="1">
    <source>
        <dbReference type="SAM" id="SignalP"/>
    </source>
</evidence>
<evidence type="ECO:0000259" key="2">
    <source>
        <dbReference type="PROSITE" id="PS50846"/>
    </source>
</evidence>
<reference evidence="3 4" key="1">
    <citation type="submission" date="2019-05" db="EMBL/GenBank/DDBJ databases">
        <title>Verrucobacter flavum gen. nov., sp. nov. a new member of the family Verrucomicrobiaceae.</title>
        <authorList>
            <person name="Szuroczki S."/>
            <person name="Abbaszade G."/>
            <person name="Szabo A."/>
            <person name="Felfoldi T."/>
            <person name="Schumann P."/>
            <person name="Boka K."/>
            <person name="Keki Z."/>
            <person name="Toumi M."/>
            <person name="Toth E."/>
        </authorList>
    </citation>
    <scope>NUCLEOTIDE SEQUENCE [LARGE SCALE GENOMIC DNA]</scope>
    <source>
        <strain evidence="3 4">MG-N-17</strain>
    </source>
</reference>
<dbReference type="Proteomes" id="UP000306196">
    <property type="component" value="Unassembled WGS sequence"/>
</dbReference>
<proteinExistence type="predicted"/>
<organism evidence="3 4">
    <name type="scientific">Phragmitibacter flavus</name>
    <dbReference type="NCBI Taxonomy" id="2576071"/>
    <lineage>
        <taxon>Bacteria</taxon>
        <taxon>Pseudomonadati</taxon>
        <taxon>Verrucomicrobiota</taxon>
        <taxon>Verrucomicrobiia</taxon>
        <taxon>Verrucomicrobiales</taxon>
        <taxon>Verrucomicrobiaceae</taxon>
        <taxon>Phragmitibacter</taxon>
    </lineage>
</organism>
<gene>
    <name evidence="3" type="ORF">FEM03_11095</name>
</gene>
<accession>A0A5R8KFW0</accession>
<name>A0A5R8KFW0_9BACT</name>
<dbReference type="InterPro" id="IPR036163">
    <property type="entry name" value="HMA_dom_sf"/>
</dbReference>
<comment type="caution">
    <text evidence="3">The sequence shown here is derived from an EMBL/GenBank/DDBJ whole genome shotgun (WGS) entry which is preliminary data.</text>
</comment>
<feature type="signal peptide" evidence="1">
    <location>
        <begin position="1"/>
        <end position="30"/>
    </location>
</feature>
<dbReference type="InterPro" id="IPR006121">
    <property type="entry name" value="HMA_dom"/>
</dbReference>
<feature type="domain" description="HMA" evidence="2">
    <location>
        <begin position="114"/>
        <end position="177"/>
    </location>
</feature>
<feature type="chain" id="PRO_5024278784" description="HMA domain-containing protein" evidence="1">
    <location>
        <begin position="31"/>
        <end position="180"/>
    </location>
</feature>
<dbReference type="AlphaFoldDB" id="A0A5R8KFW0"/>
<keyword evidence="1" id="KW-0732">Signal</keyword>
<evidence type="ECO:0000313" key="4">
    <source>
        <dbReference type="Proteomes" id="UP000306196"/>
    </source>
</evidence>
<dbReference type="OrthoDB" id="191351at2"/>
<keyword evidence="4" id="KW-1185">Reference proteome</keyword>
<evidence type="ECO:0000313" key="3">
    <source>
        <dbReference type="EMBL" id="TLD70845.1"/>
    </source>
</evidence>